<protein>
    <recommendedName>
        <fullName evidence="4">Major facilitator superfamily (MFS) profile domain-containing protein</fullName>
    </recommendedName>
</protein>
<feature type="transmembrane region" description="Helical" evidence="3">
    <location>
        <begin position="120"/>
        <end position="138"/>
    </location>
</feature>
<comment type="subcellular location">
    <subcellularLocation>
        <location evidence="1">Membrane</location>
        <topology evidence="1">Multi-pass membrane protein</topology>
    </subcellularLocation>
</comment>
<dbReference type="PANTHER" id="PTHR11360">
    <property type="entry name" value="MONOCARBOXYLATE TRANSPORTER"/>
    <property type="match status" value="1"/>
</dbReference>
<feature type="transmembrane region" description="Helical" evidence="3">
    <location>
        <begin position="64"/>
        <end position="82"/>
    </location>
</feature>
<dbReference type="GO" id="GO:0016020">
    <property type="term" value="C:membrane"/>
    <property type="evidence" value="ECO:0007669"/>
    <property type="project" value="UniProtKB-SubCell"/>
</dbReference>
<keyword evidence="3" id="KW-0812">Transmembrane</keyword>
<keyword evidence="3" id="KW-0472">Membrane</keyword>
<sequence length="360" mass="36283">CPPSVPSVPQCPPDPHFPVSPCPPVSPQCPHVSSVVPMSPGCPHVPPGPPCPVSPTPNSPFFPGLGWSFAFTSSLGAVSGWFPRCRALATGLAVSGAAVSGPAVAPLVPLALQAQGWRGALLLLAALALHMVPAGALLRPPRDPPSPVHPPLGLTGLLHHGPFLRYSLAFALLDGGYYVPFVHLAGHALELGLGRAGAALAVGAMAVSDGLGRLMSGWAAGRPSASLPTHLAAWTALTAAVAPLFPVAGGAAALVTLAAIYGFCAGAVATLQFSGVAEVAGAGREGLAIGVMQMVESVGSLAGPPLAGWLRDVTGDFGLSFVMAGAFLMSSCLLILTLPREPRPGPPRDPQPPPFNRGVL</sequence>
<dbReference type="AlphaFoldDB" id="A0A8K1D822"/>
<dbReference type="SUPFAM" id="SSF103473">
    <property type="entry name" value="MFS general substrate transporter"/>
    <property type="match status" value="1"/>
</dbReference>
<evidence type="ECO:0000256" key="2">
    <source>
        <dbReference type="SAM" id="MobiDB-lite"/>
    </source>
</evidence>
<dbReference type="InterPro" id="IPR011701">
    <property type="entry name" value="MFS"/>
</dbReference>
<keyword evidence="6" id="KW-1185">Reference proteome</keyword>
<dbReference type="Proteomes" id="UP000796761">
    <property type="component" value="Unassembled WGS sequence"/>
</dbReference>
<dbReference type="Pfam" id="PF07690">
    <property type="entry name" value="MFS_1"/>
    <property type="match status" value="1"/>
</dbReference>
<dbReference type="InterPro" id="IPR036259">
    <property type="entry name" value="MFS_trans_sf"/>
</dbReference>
<reference evidence="5" key="1">
    <citation type="submission" date="2019-04" db="EMBL/GenBank/DDBJ databases">
        <title>Genome assembly of Zosterops borbonicus 15179.</title>
        <authorList>
            <person name="Leroy T."/>
            <person name="Anselmetti Y."/>
            <person name="Tilak M.-K."/>
            <person name="Nabholz B."/>
        </authorList>
    </citation>
    <scope>NUCLEOTIDE SEQUENCE</scope>
    <source>
        <strain evidence="5">HGM_15179</strain>
        <tissue evidence="5">Muscle</tissue>
    </source>
</reference>
<dbReference type="Gene3D" id="1.20.1250.20">
    <property type="entry name" value="MFS general substrate transporter like domains"/>
    <property type="match status" value="1"/>
</dbReference>
<feature type="transmembrane region" description="Helical" evidence="3">
    <location>
        <begin position="89"/>
        <end position="108"/>
    </location>
</feature>
<dbReference type="EMBL" id="SWJQ01002657">
    <property type="protein sequence ID" value="TRZ06296.1"/>
    <property type="molecule type" value="Genomic_DNA"/>
</dbReference>
<feature type="transmembrane region" description="Helical" evidence="3">
    <location>
        <begin position="251"/>
        <end position="274"/>
    </location>
</feature>
<dbReference type="GO" id="GO:0008028">
    <property type="term" value="F:monocarboxylic acid transmembrane transporter activity"/>
    <property type="evidence" value="ECO:0007669"/>
    <property type="project" value="TreeGrafter"/>
</dbReference>
<dbReference type="InterPro" id="IPR020846">
    <property type="entry name" value="MFS_dom"/>
</dbReference>
<organism evidence="5 6">
    <name type="scientific">Zosterops borbonicus</name>
    <dbReference type="NCBI Taxonomy" id="364589"/>
    <lineage>
        <taxon>Eukaryota</taxon>
        <taxon>Metazoa</taxon>
        <taxon>Chordata</taxon>
        <taxon>Craniata</taxon>
        <taxon>Vertebrata</taxon>
        <taxon>Euteleostomi</taxon>
        <taxon>Archelosauria</taxon>
        <taxon>Archosauria</taxon>
        <taxon>Dinosauria</taxon>
        <taxon>Saurischia</taxon>
        <taxon>Theropoda</taxon>
        <taxon>Coelurosauria</taxon>
        <taxon>Aves</taxon>
        <taxon>Neognathae</taxon>
        <taxon>Neoaves</taxon>
        <taxon>Telluraves</taxon>
        <taxon>Australaves</taxon>
        <taxon>Passeriformes</taxon>
        <taxon>Sylvioidea</taxon>
        <taxon>Zosteropidae</taxon>
        <taxon>Zosterops</taxon>
    </lineage>
</organism>
<dbReference type="InterPro" id="IPR050327">
    <property type="entry name" value="Proton-linked_MCT"/>
</dbReference>
<feature type="region of interest" description="Disordered" evidence="2">
    <location>
        <begin position="340"/>
        <end position="360"/>
    </location>
</feature>
<keyword evidence="3" id="KW-1133">Transmembrane helix</keyword>
<feature type="compositionally biased region" description="Pro residues" evidence="2">
    <location>
        <begin position="344"/>
        <end position="360"/>
    </location>
</feature>
<evidence type="ECO:0000256" key="1">
    <source>
        <dbReference type="ARBA" id="ARBA00004141"/>
    </source>
</evidence>
<feature type="non-terminal residue" evidence="5">
    <location>
        <position position="1"/>
    </location>
</feature>
<evidence type="ECO:0000313" key="6">
    <source>
        <dbReference type="Proteomes" id="UP000796761"/>
    </source>
</evidence>
<proteinExistence type="predicted"/>
<feature type="domain" description="Major facilitator superfamily (MFS) profile" evidence="4">
    <location>
        <begin position="154"/>
        <end position="360"/>
    </location>
</feature>
<evidence type="ECO:0000256" key="3">
    <source>
        <dbReference type="SAM" id="Phobius"/>
    </source>
</evidence>
<evidence type="ECO:0000313" key="5">
    <source>
        <dbReference type="EMBL" id="TRZ06296.1"/>
    </source>
</evidence>
<accession>A0A8K1D822</accession>
<dbReference type="PROSITE" id="PS50850">
    <property type="entry name" value="MFS"/>
    <property type="match status" value="1"/>
</dbReference>
<dbReference type="OrthoDB" id="2213137at2759"/>
<dbReference type="PANTHER" id="PTHR11360:SF19">
    <property type="entry name" value="MONOCARBOXYLATE TRANSPORTER 13"/>
    <property type="match status" value="1"/>
</dbReference>
<name>A0A8K1D822_9PASS</name>
<evidence type="ECO:0000259" key="4">
    <source>
        <dbReference type="PROSITE" id="PS50850"/>
    </source>
</evidence>
<feature type="non-terminal residue" evidence="5">
    <location>
        <position position="360"/>
    </location>
</feature>
<gene>
    <name evidence="5" type="ORF">HGM15179_020811</name>
</gene>
<feature type="transmembrane region" description="Helical" evidence="3">
    <location>
        <begin position="319"/>
        <end position="338"/>
    </location>
</feature>
<comment type="caution">
    <text evidence="5">The sequence shown here is derived from an EMBL/GenBank/DDBJ whole genome shotgun (WGS) entry which is preliminary data.</text>
</comment>
<feature type="transmembrane region" description="Helical" evidence="3">
    <location>
        <begin position="286"/>
        <end position="307"/>
    </location>
</feature>